<keyword evidence="3" id="KW-0804">Transcription</keyword>
<dbReference type="InterPro" id="IPR003313">
    <property type="entry name" value="AraC-bd"/>
</dbReference>
<dbReference type="Proteomes" id="UP000270678">
    <property type="component" value="Chromosome"/>
</dbReference>
<dbReference type="AlphaFoldDB" id="A0A3Q9IAX6"/>
<evidence type="ECO:0000313" key="6">
    <source>
        <dbReference type="Proteomes" id="UP000270678"/>
    </source>
</evidence>
<name>A0A3Q9IAX6_9BACL</name>
<evidence type="ECO:0000256" key="1">
    <source>
        <dbReference type="ARBA" id="ARBA00023015"/>
    </source>
</evidence>
<accession>A0A3Q9IAX6</accession>
<sequence length="283" mass="31858">MKLHITYDHPIPINAFEWTPATNRQSPHMHSSLEVGLCLSGKGCFFFGSKRYTASPGDLFIVNNEEHHIAQSDPDDPSRYLFINFDPALLLAEEPGLLLPFSYRSTHFCNHIAGSSPLARELTPWIHIVAQELREKSPGYLAMAKSALIQLCGRLLRHYNELLSDDERQVMVQTVRQAQSLAALVDRRFHEPLSLVGLADELGISASRLSRAFLETTGYRFSDYVSLLRVQAAKRELTGTDKAVTNIAFECGFQSLPTFYRVFKDITGVSPVTYRQSMGFCNE</sequence>
<evidence type="ECO:0000256" key="3">
    <source>
        <dbReference type="ARBA" id="ARBA00023163"/>
    </source>
</evidence>
<dbReference type="PROSITE" id="PS00041">
    <property type="entry name" value="HTH_ARAC_FAMILY_1"/>
    <property type="match status" value="1"/>
</dbReference>
<dbReference type="SUPFAM" id="SSF46689">
    <property type="entry name" value="Homeodomain-like"/>
    <property type="match status" value="1"/>
</dbReference>
<dbReference type="GO" id="GO:0003700">
    <property type="term" value="F:DNA-binding transcription factor activity"/>
    <property type="evidence" value="ECO:0007669"/>
    <property type="project" value="InterPro"/>
</dbReference>
<dbReference type="EMBL" id="CP034346">
    <property type="protein sequence ID" value="AZS16577.1"/>
    <property type="molecule type" value="Genomic_DNA"/>
</dbReference>
<keyword evidence="6" id="KW-1185">Reference proteome</keyword>
<dbReference type="SUPFAM" id="SSF51215">
    <property type="entry name" value="Regulatory protein AraC"/>
    <property type="match status" value="1"/>
</dbReference>
<dbReference type="InterPro" id="IPR037923">
    <property type="entry name" value="HTH-like"/>
</dbReference>
<dbReference type="InterPro" id="IPR018060">
    <property type="entry name" value="HTH_AraC"/>
</dbReference>
<evidence type="ECO:0000256" key="2">
    <source>
        <dbReference type="ARBA" id="ARBA00023125"/>
    </source>
</evidence>
<gene>
    <name evidence="5" type="ORF">EI981_20365</name>
</gene>
<reference evidence="6" key="1">
    <citation type="submission" date="2018-12" db="EMBL/GenBank/DDBJ databases">
        <title>Complete genome sequence of Paenibacillus sp. MBLB1234.</title>
        <authorList>
            <person name="Nam Y.-D."/>
            <person name="Kang J."/>
            <person name="Chung W.-H."/>
            <person name="Park Y.S."/>
        </authorList>
    </citation>
    <scope>NUCLEOTIDE SEQUENCE [LARGE SCALE GENOMIC DNA]</scope>
    <source>
        <strain evidence="6">MBLB1234</strain>
    </source>
</reference>
<dbReference type="Pfam" id="PF12833">
    <property type="entry name" value="HTH_18"/>
    <property type="match status" value="1"/>
</dbReference>
<proteinExistence type="predicted"/>
<keyword evidence="2" id="KW-0238">DNA-binding</keyword>
<dbReference type="Gene3D" id="2.60.120.10">
    <property type="entry name" value="Jelly Rolls"/>
    <property type="match status" value="1"/>
</dbReference>
<dbReference type="PROSITE" id="PS01124">
    <property type="entry name" value="HTH_ARAC_FAMILY_2"/>
    <property type="match status" value="1"/>
</dbReference>
<dbReference type="InterPro" id="IPR009057">
    <property type="entry name" value="Homeodomain-like_sf"/>
</dbReference>
<dbReference type="RefSeq" id="WP_127001314.1">
    <property type="nucleotide sequence ID" value="NZ_CP034346.1"/>
</dbReference>
<feature type="domain" description="HTH araC/xylS-type" evidence="4">
    <location>
        <begin position="179"/>
        <end position="277"/>
    </location>
</feature>
<dbReference type="Gene3D" id="1.10.10.60">
    <property type="entry name" value="Homeodomain-like"/>
    <property type="match status" value="2"/>
</dbReference>
<dbReference type="Pfam" id="PF02311">
    <property type="entry name" value="AraC_binding"/>
    <property type="match status" value="1"/>
</dbReference>
<evidence type="ECO:0000259" key="4">
    <source>
        <dbReference type="PROSITE" id="PS01124"/>
    </source>
</evidence>
<organism evidence="5 6">
    <name type="scientific">Paenibacillus lutimineralis</name>
    <dbReference type="NCBI Taxonomy" id="2707005"/>
    <lineage>
        <taxon>Bacteria</taxon>
        <taxon>Bacillati</taxon>
        <taxon>Bacillota</taxon>
        <taxon>Bacilli</taxon>
        <taxon>Bacillales</taxon>
        <taxon>Paenibacillaceae</taxon>
        <taxon>Paenibacillus</taxon>
    </lineage>
</organism>
<keyword evidence="1" id="KW-0805">Transcription regulation</keyword>
<dbReference type="PANTHER" id="PTHR43280:SF27">
    <property type="entry name" value="TRANSCRIPTIONAL REGULATOR MTLR"/>
    <property type="match status" value="1"/>
</dbReference>
<dbReference type="GO" id="GO:0043565">
    <property type="term" value="F:sequence-specific DNA binding"/>
    <property type="evidence" value="ECO:0007669"/>
    <property type="project" value="InterPro"/>
</dbReference>
<dbReference type="InterPro" id="IPR018062">
    <property type="entry name" value="HTH_AraC-typ_CS"/>
</dbReference>
<dbReference type="KEGG" id="plut:EI981_20365"/>
<protein>
    <submittedName>
        <fullName evidence="5">AraC family transcriptional regulator</fullName>
    </submittedName>
</protein>
<dbReference type="OrthoDB" id="9816335at2"/>
<evidence type="ECO:0000313" key="5">
    <source>
        <dbReference type="EMBL" id="AZS16577.1"/>
    </source>
</evidence>
<dbReference type="SMART" id="SM00342">
    <property type="entry name" value="HTH_ARAC"/>
    <property type="match status" value="1"/>
</dbReference>
<dbReference type="PANTHER" id="PTHR43280">
    <property type="entry name" value="ARAC-FAMILY TRANSCRIPTIONAL REGULATOR"/>
    <property type="match status" value="1"/>
</dbReference>
<dbReference type="InterPro" id="IPR014710">
    <property type="entry name" value="RmlC-like_jellyroll"/>
</dbReference>